<evidence type="ECO:0000259" key="8">
    <source>
        <dbReference type="PROSITE" id="PS50235"/>
    </source>
</evidence>
<evidence type="ECO:0000256" key="7">
    <source>
        <dbReference type="SAM" id="MobiDB-lite"/>
    </source>
</evidence>
<evidence type="ECO:0000256" key="3">
    <source>
        <dbReference type="ARBA" id="ARBA00022786"/>
    </source>
</evidence>
<comment type="similarity">
    <text evidence="6">Belongs to the peptidase C19 family.</text>
</comment>
<feature type="compositionally biased region" description="Polar residues" evidence="7">
    <location>
        <begin position="134"/>
        <end position="162"/>
    </location>
</feature>
<dbReference type="CDD" id="cd02257">
    <property type="entry name" value="Peptidase_C19"/>
    <property type="match status" value="1"/>
</dbReference>
<organism evidence="9 10">
    <name type="scientific">Blepharisma stoltei</name>
    <dbReference type="NCBI Taxonomy" id="1481888"/>
    <lineage>
        <taxon>Eukaryota</taxon>
        <taxon>Sar</taxon>
        <taxon>Alveolata</taxon>
        <taxon>Ciliophora</taxon>
        <taxon>Postciliodesmatophora</taxon>
        <taxon>Heterotrichea</taxon>
        <taxon>Heterotrichida</taxon>
        <taxon>Blepharismidae</taxon>
        <taxon>Blepharisma</taxon>
    </lineage>
</organism>
<keyword evidence="10" id="KW-1185">Reference proteome</keyword>
<feature type="compositionally biased region" description="Basic and acidic residues" evidence="7">
    <location>
        <begin position="32"/>
        <end position="41"/>
    </location>
</feature>
<dbReference type="GO" id="GO:0016579">
    <property type="term" value="P:protein deubiquitination"/>
    <property type="evidence" value="ECO:0007669"/>
    <property type="project" value="InterPro"/>
</dbReference>
<dbReference type="GO" id="GO:0004843">
    <property type="term" value="F:cysteine-type deubiquitinase activity"/>
    <property type="evidence" value="ECO:0007669"/>
    <property type="project" value="UniProtKB-UniRule"/>
</dbReference>
<evidence type="ECO:0000256" key="5">
    <source>
        <dbReference type="ARBA" id="ARBA00022807"/>
    </source>
</evidence>
<reference evidence="9" key="1">
    <citation type="submission" date="2021-09" db="EMBL/GenBank/DDBJ databases">
        <authorList>
            <consortium name="AG Swart"/>
            <person name="Singh M."/>
            <person name="Singh A."/>
            <person name="Seah K."/>
            <person name="Emmerich C."/>
        </authorList>
    </citation>
    <scope>NUCLEOTIDE SEQUENCE</scope>
    <source>
        <strain evidence="9">ATCC30299</strain>
    </source>
</reference>
<dbReference type="SUPFAM" id="SSF54001">
    <property type="entry name" value="Cysteine proteinases"/>
    <property type="match status" value="1"/>
</dbReference>
<dbReference type="Pfam" id="PF00443">
    <property type="entry name" value="UCH"/>
    <property type="match status" value="1"/>
</dbReference>
<dbReference type="PROSITE" id="PS50235">
    <property type="entry name" value="USP_3"/>
    <property type="match status" value="1"/>
</dbReference>
<dbReference type="PANTHER" id="PTHR24006">
    <property type="entry name" value="UBIQUITIN CARBOXYL-TERMINAL HYDROLASE"/>
    <property type="match status" value="1"/>
</dbReference>
<evidence type="ECO:0000313" key="10">
    <source>
        <dbReference type="Proteomes" id="UP001162131"/>
    </source>
</evidence>
<evidence type="ECO:0000256" key="2">
    <source>
        <dbReference type="ARBA" id="ARBA00022670"/>
    </source>
</evidence>
<accession>A0AAU9IRU5</accession>
<gene>
    <name evidence="9" type="ORF">BSTOLATCC_MIC15886</name>
</gene>
<dbReference type="InterPro" id="IPR018200">
    <property type="entry name" value="USP_CS"/>
</dbReference>
<dbReference type="EMBL" id="CAJZBQ010000015">
    <property type="protein sequence ID" value="CAG9316456.1"/>
    <property type="molecule type" value="Genomic_DNA"/>
</dbReference>
<sequence>MRKFPGPVKGNHNYLNADIPRRPINPKTQSITEKKINEGEARSISYSNKLSTNANLRNSSNTGLGKPESRSGNNRVLSTPPKPQELSQSSGKKGNEDKARSIIYSNKLSSNANSRNSSNAGVSKPESRSGISKVVSTPSKPQEPKQSSGSSKTIQAPQQKPNQNEEKLKITNQNIKINSRVTRDVALKDTNLNVHYTDKRHYDVSYTFGNKTQDQDERQSRNLNRVPKSENQNFDHVKNPQNSQYDAIYSIYKSPSPVQDNWGRNKDLHYREDKYQNSQANPVPAWSLQNFQASKENKTESIVQKSIGSNISEIGNERSRRNRFEDDRKNIVHPYNAAYDIKRTDNSYAYGIVCTPKPKSLANCNSGLPNIGNTCYMNSVLQILVSTEGFEGIVAWINQPFFTYLSNIFKLMKSKSGNLASAISQFKNELSSEFSMFQGCTQNDSKELFQIIISKVADEKPNFDLFLIKRVKRFICRGHDAGSPEESSSFFVVPTNRIRSIQSYIDGLKNPERFQGANALYCDKCDCLRDMTIETTSIETRANLVFYLTPAPTSFIPEDNITIENNNYRLYGVICHIGTNLSGHYFAYTYCEAENSWVEYNDSMVSFADKPNFRCAYMLFYKNKN</sequence>
<feature type="domain" description="USP" evidence="8">
    <location>
        <begin position="366"/>
        <end position="624"/>
    </location>
</feature>
<dbReference type="InterPro" id="IPR038765">
    <property type="entry name" value="Papain-like_cys_pep_sf"/>
</dbReference>
<dbReference type="InterPro" id="IPR001394">
    <property type="entry name" value="Peptidase_C19_UCH"/>
</dbReference>
<dbReference type="PROSITE" id="PS00972">
    <property type="entry name" value="USP_1"/>
    <property type="match status" value="1"/>
</dbReference>
<dbReference type="GO" id="GO:0006508">
    <property type="term" value="P:proteolysis"/>
    <property type="evidence" value="ECO:0007669"/>
    <property type="project" value="UniProtKB-KW"/>
</dbReference>
<name>A0AAU9IRU5_9CILI</name>
<dbReference type="InterPro" id="IPR050164">
    <property type="entry name" value="Peptidase_C19"/>
</dbReference>
<dbReference type="PROSITE" id="PS00973">
    <property type="entry name" value="USP_2"/>
    <property type="match status" value="1"/>
</dbReference>
<dbReference type="AlphaFoldDB" id="A0AAU9IRU5"/>
<feature type="region of interest" description="Disordered" evidence="7">
    <location>
        <begin position="1"/>
        <end position="167"/>
    </location>
</feature>
<dbReference type="Proteomes" id="UP001162131">
    <property type="component" value="Unassembled WGS sequence"/>
</dbReference>
<dbReference type="InterPro" id="IPR028889">
    <property type="entry name" value="USP"/>
</dbReference>
<feature type="compositionally biased region" description="Low complexity" evidence="7">
    <location>
        <begin position="105"/>
        <end position="119"/>
    </location>
</feature>
<dbReference type="PANTHER" id="PTHR24006:SF687">
    <property type="entry name" value="UBIQUITIN CARBOXYL-TERMINAL HYDROLASE 10"/>
    <property type="match status" value="1"/>
</dbReference>
<evidence type="ECO:0000256" key="6">
    <source>
        <dbReference type="RuleBase" id="RU366025"/>
    </source>
</evidence>
<feature type="compositionally biased region" description="Polar residues" evidence="7">
    <location>
        <begin position="44"/>
        <end position="63"/>
    </location>
</feature>
<dbReference type="GO" id="GO:0005634">
    <property type="term" value="C:nucleus"/>
    <property type="evidence" value="ECO:0007669"/>
    <property type="project" value="TreeGrafter"/>
</dbReference>
<comment type="caution">
    <text evidence="9">The sequence shown here is derived from an EMBL/GenBank/DDBJ whole genome shotgun (WGS) entry which is preliminary data.</text>
</comment>
<dbReference type="Gene3D" id="3.90.70.10">
    <property type="entry name" value="Cysteine proteinases"/>
    <property type="match status" value="1"/>
</dbReference>
<dbReference type="EC" id="3.4.19.12" evidence="6"/>
<evidence type="ECO:0000256" key="4">
    <source>
        <dbReference type="ARBA" id="ARBA00022801"/>
    </source>
</evidence>
<keyword evidence="5 6" id="KW-0788">Thiol protease</keyword>
<keyword evidence="2 6" id="KW-0645">Protease</keyword>
<evidence type="ECO:0000256" key="1">
    <source>
        <dbReference type="ARBA" id="ARBA00000707"/>
    </source>
</evidence>
<keyword evidence="4 6" id="KW-0378">Hydrolase</keyword>
<protein>
    <recommendedName>
        <fullName evidence="6">Ubiquitin carboxyl-terminal hydrolase</fullName>
        <ecNumber evidence="6">3.4.19.12</ecNumber>
    </recommendedName>
</protein>
<dbReference type="GO" id="GO:0005829">
    <property type="term" value="C:cytosol"/>
    <property type="evidence" value="ECO:0007669"/>
    <property type="project" value="TreeGrafter"/>
</dbReference>
<proteinExistence type="inferred from homology"/>
<evidence type="ECO:0000313" key="9">
    <source>
        <dbReference type="EMBL" id="CAG9316456.1"/>
    </source>
</evidence>
<keyword evidence="3 6" id="KW-0833">Ubl conjugation pathway</keyword>
<comment type="catalytic activity">
    <reaction evidence="1 6">
        <text>Thiol-dependent hydrolysis of ester, thioester, amide, peptide and isopeptide bonds formed by the C-terminal Gly of ubiquitin (a 76-residue protein attached to proteins as an intracellular targeting signal).</text>
        <dbReference type="EC" id="3.4.19.12"/>
    </reaction>
</comment>